<organism evidence="1">
    <name type="scientific">Tupanvirus soda lake</name>
    <dbReference type="NCBI Taxonomy" id="2126985"/>
    <lineage>
        <taxon>Viruses</taxon>
        <taxon>Varidnaviria</taxon>
        <taxon>Bamfordvirae</taxon>
        <taxon>Nucleocytoviricota</taxon>
        <taxon>Megaviricetes</taxon>
        <taxon>Imitervirales</taxon>
        <taxon>Mimiviridae</taxon>
        <taxon>Megamimivirinae</taxon>
        <taxon>Tupanvirus</taxon>
        <taxon>Tupanvirus salinum</taxon>
    </lineage>
</organism>
<reference evidence="1" key="2">
    <citation type="journal article" date="2018" name="Nat. Commun.">
        <title>Tailed giant Tupanvirus possesses the most complete translational apparatus of the known virosphere.</title>
        <authorList>
            <person name="Abrahao J."/>
            <person name="Silva L."/>
            <person name="Silva L.S."/>
            <person name="Khalil J.Y.B."/>
            <person name="Rodrigues R."/>
            <person name="Arantes T."/>
            <person name="Assis F."/>
            <person name="Boratto P."/>
            <person name="Andrade M."/>
            <person name="Kroon E.G."/>
            <person name="Ribeiro B."/>
            <person name="Bergier I."/>
            <person name="Seligmann H."/>
            <person name="Ghigo E."/>
            <person name="Colson P."/>
            <person name="Levasseur A."/>
            <person name="Kroemer G."/>
            <person name="Raoult D."/>
            <person name="La Scola B."/>
        </authorList>
    </citation>
    <scope>NUCLEOTIDE SEQUENCE [LARGE SCALE GENOMIC DNA]</scope>
    <source>
        <strain evidence="1">Soda lake</strain>
    </source>
</reference>
<proteinExistence type="predicted"/>
<dbReference type="EMBL" id="KY523104">
    <property type="protein sequence ID" value="QKU34789.1"/>
    <property type="molecule type" value="Genomic_DNA"/>
</dbReference>
<evidence type="ECO:0000313" key="1">
    <source>
        <dbReference type="EMBL" id="QKU34789.1"/>
    </source>
</evidence>
<protein>
    <submittedName>
        <fullName evidence="1">Putative orfan</fullName>
    </submittedName>
</protein>
<dbReference type="GeneID" id="80518201"/>
<reference evidence="1" key="1">
    <citation type="submission" date="2017-01" db="EMBL/GenBank/DDBJ databases">
        <authorList>
            <person name="Assis F.L."/>
            <person name="Abrahao J.S."/>
            <person name="Silva L."/>
            <person name="Khalil J.B."/>
            <person name="Rodrigues R."/>
            <person name="Silva L.S."/>
            <person name="Arantes T."/>
            <person name="Boratto P."/>
            <person name="Andrade M."/>
            <person name="Kroon E.G."/>
            <person name="Ribeiro B."/>
            <person name="Bergier I."/>
            <person name="Seligmann H."/>
            <person name="Ghigo E."/>
            <person name="Colson P."/>
            <person name="Levasseur A."/>
            <person name="Raoult D."/>
            <person name="Scola B.L."/>
        </authorList>
    </citation>
    <scope>NUCLEOTIDE SEQUENCE</scope>
    <source>
        <strain evidence="1">Soda lake</strain>
    </source>
</reference>
<accession>A0A6N1NIK4</accession>
<sequence length="134" mass="15617">MNSGQSDRDFVNVLIDNKPQIRYIDDEKFLVIGFSMYIEYTYTDMRPEFMDKCFEKILLTIIDIANDGGKNIVTFSLNRQNGVVGKLYTSNEYIFVWDTAQNILSTKQNPTSFFYATLFFKNKPIFEPLSCNLD</sequence>
<dbReference type="RefSeq" id="YP_010781437.1">
    <property type="nucleotide sequence ID" value="NC_075039.1"/>
</dbReference>
<dbReference type="KEGG" id="vg:80518201"/>
<name>A0A6N1NIK4_9VIRU</name>